<protein>
    <submittedName>
        <fullName evidence="1">Uncharacterized protein</fullName>
    </submittedName>
</protein>
<dbReference type="RefSeq" id="WP_394832230.1">
    <property type="nucleotide sequence ID" value="NZ_CP089983.1"/>
</dbReference>
<sequence length="171" mass="18605">MPLTGPRLSKAELVLSVTVWSGESGELDLASPTLDDRDGPESGRPHRIDLVDTRERRLINPWKLGTRYFVTSRSSDEEQFRVLASRLAEADHVALGTMLLGDDAVSVMLKPAGVTFELHPVLALPKSAHSLPLGALRIATIHIAPIAMTKICTGEACAHPEPTRWADVARK</sequence>
<evidence type="ECO:0000313" key="1">
    <source>
        <dbReference type="EMBL" id="WXB02602.1"/>
    </source>
</evidence>
<dbReference type="Proteomes" id="UP001374803">
    <property type="component" value="Chromosome"/>
</dbReference>
<organism evidence="1 2">
    <name type="scientific">Pendulispora rubella</name>
    <dbReference type="NCBI Taxonomy" id="2741070"/>
    <lineage>
        <taxon>Bacteria</taxon>
        <taxon>Pseudomonadati</taxon>
        <taxon>Myxococcota</taxon>
        <taxon>Myxococcia</taxon>
        <taxon>Myxococcales</taxon>
        <taxon>Sorangiineae</taxon>
        <taxon>Pendulisporaceae</taxon>
        <taxon>Pendulispora</taxon>
    </lineage>
</organism>
<reference evidence="1" key="1">
    <citation type="submission" date="2021-12" db="EMBL/GenBank/DDBJ databases">
        <title>Discovery of the Pendulisporaceae a myxobacterial family with distinct sporulation behavior and unique specialized metabolism.</title>
        <authorList>
            <person name="Garcia R."/>
            <person name="Popoff A."/>
            <person name="Bader C.D."/>
            <person name="Loehr J."/>
            <person name="Walesch S."/>
            <person name="Walt C."/>
            <person name="Boldt J."/>
            <person name="Bunk B."/>
            <person name="Haeckl F.J.F.P.J."/>
            <person name="Gunesch A.P."/>
            <person name="Birkelbach J."/>
            <person name="Nuebel U."/>
            <person name="Pietschmann T."/>
            <person name="Bach T."/>
            <person name="Mueller R."/>
        </authorList>
    </citation>
    <scope>NUCLEOTIDE SEQUENCE</scope>
    <source>
        <strain evidence="1">MSr11367</strain>
    </source>
</reference>
<proteinExistence type="predicted"/>
<gene>
    <name evidence="1" type="ORF">LVJ94_37515</name>
</gene>
<dbReference type="EMBL" id="CP089983">
    <property type="protein sequence ID" value="WXB02602.1"/>
    <property type="molecule type" value="Genomic_DNA"/>
</dbReference>
<evidence type="ECO:0000313" key="2">
    <source>
        <dbReference type="Proteomes" id="UP001374803"/>
    </source>
</evidence>
<keyword evidence="2" id="KW-1185">Reference proteome</keyword>
<name>A0ABZ2KV97_9BACT</name>
<accession>A0ABZ2KV97</accession>